<feature type="region of interest" description="Disordered" evidence="1">
    <location>
        <begin position="269"/>
        <end position="313"/>
    </location>
</feature>
<dbReference type="Proteomes" id="UP001163798">
    <property type="component" value="Unassembled WGS sequence"/>
</dbReference>
<reference evidence="2" key="1">
    <citation type="submission" date="2022-08" db="EMBL/GenBank/DDBJ databases">
        <authorList>
            <consortium name="DOE Joint Genome Institute"/>
            <person name="Min B."/>
            <person name="Riley R."/>
            <person name="Sierra-Patev S."/>
            <person name="Naranjo-Ortiz M."/>
            <person name="Looney B."/>
            <person name="Konkel Z."/>
            <person name="Slot J.C."/>
            <person name="Sakamoto Y."/>
            <person name="Steenwyk J.L."/>
            <person name="Rokas A."/>
            <person name="Carro J."/>
            <person name="Camarero S."/>
            <person name="Ferreira P."/>
            <person name="Molpeceres G."/>
            <person name="Ruiz-Duenas F.J."/>
            <person name="Serrano A."/>
            <person name="Henrissat B."/>
            <person name="Drula E."/>
            <person name="Hughes K.W."/>
            <person name="Mata J.L."/>
            <person name="Ishikawa N.K."/>
            <person name="Vargas-Isla R."/>
            <person name="Ushijima S."/>
            <person name="Smith C.A."/>
            <person name="Ahrendt S."/>
            <person name="Andreopoulos W."/>
            <person name="He G."/>
            <person name="Labutti K."/>
            <person name="Lipzen A."/>
            <person name="Ng V."/>
            <person name="Sandor L."/>
            <person name="Barry K."/>
            <person name="Martinez A.T."/>
            <person name="Xiao Y."/>
            <person name="Gibbons J.G."/>
            <person name="Terashima K."/>
            <person name="Hibbett D.S."/>
            <person name="Grigoriev I.V."/>
        </authorList>
    </citation>
    <scope>NUCLEOTIDE SEQUENCE</scope>
    <source>
        <strain evidence="2">TFB10291</strain>
    </source>
</reference>
<accession>A0AA38KAK7</accession>
<evidence type="ECO:0000256" key="1">
    <source>
        <dbReference type="SAM" id="MobiDB-lite"/>
    </source>
</evidence>
<proteinExistence type="predicted"/>
<name>A0AA38KAK7_9AGAR</name>
<evidence type="ECO:0000313" key="2">
    <source>
        <dbReference type="EMBL" id="KAJ3786414.1"/>
    </source>
</evidence>
<dbReference type="EMBL" id="MU793315">
    <property type="protein sequence ID" value="KAJ3786414.1"/>
    <property type="molecule type" value="Genomic_DNA"/>
</dbReference>
<comment type="caution">
    <text evidence="2">The sequence shown here is derived from an EMBL/GenBank/DDBJ whole genome shotgun (WGS) entry which is preliminary data.</text>
</comment>
<gene>
    <name evidence="2" type="ORF">GGU10DRAFT_173635</name>
</gene>
<feature type="region of interest" description="Disordered" evidence="1">
    <location>
        <begin position="368"/>
        <end position="406"/>
    </location>
</feature>
<dbReference type="AlphaFoldDB" id="A0AA38KAK7"/>
<sequence length="406" mass="44471">MVLLDIWYSWLSSSYMNMRASNHDASQRSREQKDLLMTVIAMLFLRGMYRSKLCILILIKVYRQHLVSNITLRKMHMLIFLQALVFSQSMRAATVQVTVEDVIETSTEINSIVTNSSIPSTLLLPTSPVVTSLSSAAPIAPASGDLSSSSTSSNDFQIGPIIGESIGGAVALGGFITITLLLRRTSKRLGWPGNSSYDVDTERGHGGHGPKRPTRPPPLTNLGKQRATNTGDGDEVYMLQTMGYRDYNNDNRDGRNYGTLNSSYNLTQSRSVTPDMQSSTPEVGMSRSHTRMGPRPNPRLYPKNSNHHCGESGSSKIDVEALAKEVAKILMQPPTPSSLGGETIQVEHLETWKSDKMGYRICNEEGLEDNARTTGNPNGGLSNENLSRDSHSTAPPLYQSHHSGSA</sequence>
<feature type="region of interest" description="Disordered" evidence="1">
    <location>
        <begin position="191"/>
        <end position="233"/>
    </location>
</feature>
<feature type="compositionally biased region" description="Polar residues" evidence="1">
    <location>
        <begin position="222"/>
        <end position="231"/>
    </location>
</feature>
<evidence type="ECO:0000313" key="3">
    <source>
        <dbReference type="Proteomes" id="UP001163798"/>
    </source>
</evidence>
<keyword evidence="3" id="KW-1185">Reference proteome</keyword>
<organism evidence="2 3">
    <name type="scientific">Lentinula aff. detonsa</name>
    <dbReference type="NCBI Taxonomy" id="2804958"/>
    <lineage>
        <taxon>Eukaryota</taxon>
        <taxon>Fungi</taxon>
        <taxon>Dikarya</taxon>
        <taxon>Basidiomycota</taxon>
        <taxon>Agaricomycotina</taxon>
        <taxon>Agaricomycetes</taxon>
        <taxon>Agaricomycetidae</taxon>
        <taxon>Agaricales</taxon>
        <taxon>Marasmiineae</taxon>
        <taxon>Omphalotaceae</taxon>
        <taxon>Lentinula</taxon>
    </lineage>
</organism>
<feature type="compositionally biased region" description="Polar residues" evidence="1">
    <location>
        <begin position="269"/>
        <end position="281"/>
    </location>
</feature>
<feature type="compositionally biased region" description="Polar residues" evidence="1">
    <location>
        <begin position="372"/>
        <end position="385"/>
    </location>
</feature>
<protein>
    <submittedName>
        <fullName evidence="2">Uncharacterized protein</fullName>
    </submittedName>
</protein>